<evidence type="ECO:0000259" key="4">
    <source>
        <dbReference type="PROSITE" id="PS50240"/>
    </source>
</evidence>
<dbReference type="InterPro" id="IPR043504">
    <property type="entry name" value="Peptidase_S1_PA_chymotrypsin"/>
</dbReference>
<evidence type="ECO:0000256" key="3">
    <source>
        <dbReference type="SAM" id="SignalP"/>
    </source>
</evidence>
<dbReference type="SMART" id="SM00020">
    <property type="entry name" value="Tryp_SPc"/>
    <property type="match status" value="1"/>
</dbReference>
<organism evidence="5 6">
    <name type="scientific">Amycolatopsis samaneae</name>
    <dbReference type="NCBI Taxonomy" id="664691"/>
    <lineage>
        <taxon>Bacteria</taxon>
        <taxon>Bacillati</taxon>
        <taxon>Actinomycetota</taxon>
        <taxon>Actinomycetes</taxon>
        <taxon>Pseudonocardiales</taxon>
        <taxon>Pseudonocardiaceae</taxon>
        <taxon>Amycolatopsis</taxon>
    </lineage>
</organism>
<dbReference type="PROSITE" id="PS50240">
    <property type="entry name" value="TRYPSIN_DOM"/>
    <property type="match status" value="1"/>
</dbReference>
<name>A0ABW5GS13_9PSEU</name>
<keyword evidence="3" id="KW-0732">Signal</keyword>
<dbReference type="InterPro" id="IPR009003">
    <property type="entry name" value="Peptidase_S1_PA"/>
</dbReference>
<evidence type="ECO:0000256" key="2">
    <source>
        <dbReference type="ARBA" id="ARBA00023180"/>
    </source>
</evidence>
<accession>A0ABW5GS13</accession>
<dbReference type="PANTHER" id="PTHR24252:SF27">
    <property type="entry name" value="TRANSMEMBRANE PROTEASE SERINE 3-LIKE"/>
    <property type="match status" value="1"/>
</dbReference>
<keyword evidence="6" id="KW-1185">Reference proteome</keyword>
<protein>
    <submittedName>
        <fullName evidence="5">S1 family peptidase</fullName>
    </submittedName>
</protein>
<proteinExistence type="predicted"/>
<evidence type="ECO:0000256" key="1">
    <source>
        <dbReference type="ARBA" id="ARBA00023157"/>
    </source>
</evidence>
<keyword evidence="2" id="KW-0325">Glycoprotein</keyword>
<gene>
    <name evidence="5" type="ORF">ACFSYJ_34035</name>
</gene>
<evidence type="ECO:0000313" key="5">
    <source>
        <dbReference type="EMBL" id="MFD2463678.1"/>
    </source>
</evidence>
<sequence length="255" mass="26648">MTTRLRRAAVLLPLLALAVLAPVPTASAVIGGSVSTRGPWAVRMLVDGKPLCTGTAITREWILSASHCFFEQAAPVADARIEFRIGSLDQRSGTPVHPVRESRRGSPVADMMLIKVPPADLTPAKLPGQEPVPPGRLLRQYGWGATCSGDENSCQSDVLKQADLRVLPAGDKRCARYAVPGGTDFCAGSFSGIPAGGDSGGPVMGTGADEDTLVGVFDESDRESIAAAGDVSRQLDWIHGVIGDREGHCGTIHSG</sequence>
<feature type="chain" id="PRO_5047069934" evidence="3">
    <location>
        <begin position="29"/>
        <end position="255"/>
    </location>
</feature>
<dbReference type="Proteomes" id="UP001597419">
    <property type="component" value="Unassembled WGS sequence"/>
</dbReference>
<feature type="domain" description="Peptidase S1" evidence="4">
    <location>
        <begin position="29"/>
        <end position="243"/>
    </location>
</feature>
<dbReference type="PANTHER" id="PTHR24252">
    <property type="entry name" value="ACROSIN-RELATED"/>
    <property type="match status" value="1"/>
</dbReference>
<dbReference type="InterPro" id="IPR018114">
    <property type="entry name" value="TRYPSIN_HIS"/>
</dbReference>
<dbReference type="Gene3D" id="2.40.10.10">
    <property type="entry name" value="Trypsin-like serine proteases"/>
    <property type="match status" value="1"/>
</dbReference>
<evidence type="ECO:0000313" key="6">
    <source>
        <dbReference type="Proteomes" id="UP001597419"/>
    </source>
</evidence>
<feature type="signal peptide" evidence="3">
    <location>
        <begin position="1"/>
        <end position="28"/>
    </location>
</feature>
<reference evidence="6" key="1">
    <citation type="journal article" date="2019" name="Int. J. Syst. Evol. Microbiol.">
        <title>The Global Catalogue of Microorganisms (GCM) 10K type strain sequencing project: providing services to taxonomists for standard genome sequencing and annotation.</title>
        <authorList>
            <consortium name="The Broad Institute Genomics Platform"/>
            <consortium name="The Broad Institute Genome Sequencing Center for Infectious Disease"/>
            <person name="Wu L."/>
            <person name="Ma J."/>
        </authorList>
    </citation>
    <scope>NUCLEOTIDE SEQUENCE [LARGE SCALE GENOMIC DNA]</scope>
    <source>
        <strain evidence="6">CGMCC 4.7643</strain>
    </source>
</reference>
<dbReference type="InterPro" id="IPR001254">
    <property type="entry name" value="Trypsin_dom"/>
</dbReference>
<dbReference type="Pfam" id="PF00089">
    <property type="entry name" value="Trypsin"/>
    <property type="match status" value="1"/>
</dbReference>
<dbReference type="PROSITE" id="PS00134">
    <property type="entry name" value="TRYPSIN_HIS"/>
    <property type="match status" value="1"/>
</dbReference>
<comment type="caution">
    <text evidence="5">The sequence shown here is derived from an EMBL/GenBank/DDBJ whole genome shotgun (WGS) entry which is preliminary data.</text>
</comment>
<dbReference type="RefSeq" id="WP_345386663.1">
    <property type="nucleotide sequence ID" value="NZ_BAABHG010000001.1"/>
</dbReference>
<keyword evidence="1" id="KW-1015">Disulfide bond</keyword>
<dbReference type="SUPFAM" id="SSF50494">
    <property type="entry name" value="Trypsin-like serine proteases"/>
    <property type="match status" value="1"/>
</dbReference>
<dbReference type="EMBL" id="JBHUKU010000022">
    <property type="protein sequence ID" value="MFD2463678.1"/>
    <property type="molecule type" value="Genomic_DNA"/>
</dbReference>